<gene>
    <name evidence="4" type="ORF">NG653_14050</name>
</gene>
<reference evidence="4 5" key="1">
    <citation type="submission" date="2022-06" db="EMBL/GenBank/DDBJ databases">
        <authorList>
            <person name="Xuan X."/>
        </authorList>
    </citation>
    <scope>NUCLEOTIDE SEQUENCE [LARGE SCALE GENOMIC DNA]</scope>
    <source>
        <strain evidence="4 5">2V75</strain>
    </source>
</reference>
<evidence type="ECO:0000313" key="4">
    <source>
        <dbReference type="EMBL" id="MCO5725982.1"/>
    </source>
</evidence>
<evidence type="ECO:0000256" key="2">
    <source>
        <dbReference type="SAM" id="MobiDB-lite"/>
    </source>
</evidence>
<accession>A0ABT1B252</accession>
<dbReference type="PROSITE" id="PS51257">
    <property type="entry name" value="PROKAR_LIPOPROTEIN"/>
    <property type="match status" value="1"/>
</dbReference>
<dbReference type="InterPro" id="IPR036423">
    <property type="entry name" value="SOD-like_Cu/Zn_dom_sf"/>
</dbReference>
<comment type="caution">
    <text evidence="4">The sequence shown here is derived from an EMBL/GenBank/DDBJ whole genome shotgun (WGS) entry which is preliminary data.</text>
</comment>
<feature type="region of interest" description="Disordered" evidence="2">
    <location>
        <begin position="25"/>
        <end position="44"/>
    </location>
</feature>
<dbReference type="RefSeq" id="WP_252742354.1">
    <property type="nucleotide sequence ID" value="NZ_JAMXIB010000017.1"/>
</dbReference>
<organism evidence="4 5">
    <name type="scientific">Robiginitalea marina</name>
    <dbReference type="NCBI Taxonomy" id="2954105"/>
    <lineage>
        <taxon>Bacteria</taxon>
        <taxon>Pseudomonadati</taxon>
        <taxon>Bacteroidota</taxon>
        <taxon>Flavobacteriia</taxon>
        <taxon>Flavobacteriales</taxon>
        <taxon>Flavobacteriaceae</taxon>
        <taxon>Robiginitalea</taxon>
    </lineage>
</organism>
<dbReference type="SUPFAM" id="SSF49329">
    <property type="entry name" value="Cu,Zn superoxide dismutase-like"/>
    <property type="match status" value="1"/>
</dbReference>
<dbReference type="EMBL" id="JAMXIB010000017">
    <property type="protein sequence ID" value="MCO5725982.1"/>
    <property type="molecule type" value="Genomic_DNA"/>
</dbReference>
<feature type="compositionally biased region" description="Low complexity" evidence="2">
    <location>
        <begin position="27"/>
        <end position="41"/>
    </location>
</feature>
<sequence>MRYFLTSLSLALLVFTMGCSNSEDADVNNPNNPNPDAGIPNDPERVDYDLLTVNNSGVTGVASFIPNEDGSTTIYIKLENASQGIHPATVNFGTLEEGGSIAITLNECECEISETVVTQLDNGTAISFVGMMTFDGHLNIYESPTDGTVIAQANIGANAF</sequence>
<evidence type="ECO:0000313" key="5">
    <source>
        <dbReference type="Proteomes" id="UP001206312"/>
    </source>
</evidence>
<feature type="chain" id="PRO_5045130734" description="CHRD domain-containing protein" evidence="3">
    <location>
        <begin position="26"/>
        <end position="160"/>
    </location>
</feature>
<keyword evidence="5" id="KW-1185">Reference proteome</keyword>
<dbReference type="Proteomes" id="UP001206312">
    <property type="component" value="Unassembled WGS sequence"/>
</dbReference>
<evidence type="ECO:0000256" key="1">
    <source>
        <dbReference type="ARBA" id="ARBA00010457"/>
    </source>
</evidence>
<proteinExistence type="inferred from homology"/>
<evidence type="ECO:0000256" key="3">
    <source>
        <dbReference type="SAM" id="SignalP"/>
    </source>
</evidence>
<feature type="signal peptide" evidence="3">
    <location>
        <begin position="1"/>
        <end position="25"/>
    </location>
</feature>
<keyword evidence="3" id="KW-0732">Signal</keyword>
<protein>
    <recommendedName>
        <fullName evidence="6">CHRD domain-containing protein</fullName>
    </recommendedName>
</protein>
<name>A0ABT1B252_9FLAO</name>
<comment type="similarity">
    <text evidence="1">Belongs to the Cu-Zn superoxide dismutase family.</text>
</comment>
<evidence type="ECO:0008006" key="6">
    <source>
        <dbReference type="Google" id="ProtNLM"/>
    </source>
</evidence>